<feature type="transmembrane region" description="Helical" evidence="2">
    <location>
        <begin position="280"/>
        <end position="298"/>
    </location>
</feature>
<feature type="compositionally biased region" description="Basic and acidic residues" evidence="1">
    <location>
        <begin position="339"/>
        <end position="361"/>
    </location>
</feature>
<dbReference type="Pfam" id="PF13672">
    <property type="entry name" value="PP2C_2"/>
    <property type="match status" value="1"/>
</dbReference>
<feature type="compositionally biased region" description="Basic and acidic residues" evidence="1">
    <location>
        <begin position="320"/>
        <end position="331"/>
    </location>
</feature>
<dbReference type="SMART" id="SM00332">
    <property type="entry name" value="PP2Cc"/>
    <property type="match status" value="1"/>
</dbReference>
<dbReference type="EMBL" id="ATBP01000797">
    <property type="protein sequence ID" value="ETR68915.1"/>
    <property type="molecule type" value="Genomic_DNA"/>
</dbReference>
<dbReference type="CDD" id="cd00143">
    <property type="entry name" value="PP2Cc"/>
    <property type="match status" value="1"/>
</dbReference>
<sequence length="444" mass="50202">MKIDVQQLTDPGPRDENQDEMGWFTLQNGGQLFIVADGVGGAIGGKEAAKIAVATTNEIFQKYVGKKQISNILQTAINTANIRIYKKGHSGNSNFQGMTTIVILYIENKKAYLAHIGDSRIYHYRARNLILLTKDHSRVQQMVDDKLISEEIAFDHPEGNVITRALGREQTIEPDICKLNPFHILPGDRFMLCSDGLCGVLRKEILSKLFHTYENDPKHLCKEFIKRSLNEGGSDNITVQIISFEGTPPTPVNTISDSHLLQPAQSKPTESKTWFSKKNMFMLVACFLLIGLIVVVSLKIPDDKQTETGTTARQTVTNADKQENQDKKDNQDQQNAETKMPDPKKKMKKDDDPKKVVRNEGTKQTLNKINTRVHENKRVIEISINKNKQLTLEDLKKEISDLIAKYKIKKSFTDILQSNNLNQYITSKDKNLLNPSITIRIIVE</sequence>
<dbReference type="PROSITE" id="PS51746">
    <property type="entry name" value="PPM_2"/>
    <property type="match status" value="1"/>
</dbReference>
<keyword evidence="2" id="KW-0812">Transmembrane</keyword>
<feature type="region of interest" description="Disordered" evidence="1">
    <location>
        <begin position="304"/>
        <end position="362"/>
    </location>
</feature>
<dbReference type="InterPro" id="IPR001932">
    <property type="entry name" value="PPM-type_phosphatase-like_dom"/>
</dbReference>
<dbReference type="InterPro" id="IPR015655">
    <property type="entry name" value="PP2C"/>
</dbReference>
<keyword evidence="2" id="KW-0472">Membrane</keyword>
<dbReference type="SUPFAM" id="SSF81606">
    <property type="entry name" value="PP2C-like"/>
    <property type="match status" value="1"/>
</dbReference>
<dbReference type="PANTHER" id="PTHR47992">
    <property type="entry name" value="PROTEIN PHOSPHATASE"/>
    <property type="match status" value="1"/>
</dbReference>
<dbReference type="InterPro" id="IPR036457">
    <property type="entry name" value="PPM-type-like_dom_sf"/>
</dbReference>
<dbReference type="SMART" id="SM00331">
    <property type="entry name" value="PP2C_SIG"/>
    <property type="match status" value="1"/>
</dbReference>
<evidence type="ECO:0000313" key="4">
    <source>
        <dbReference type="EMBL" id="ETR68915.1"/>
    </source>
</evidence>
<comment type="caution">
    <text evidence="4">The sequence shown here is derived from an EMBL/GenBank/DDBJ whole genome shotgun (WGS) entry which is preliminary data.</text>
</comment>
<dbReference type="GO" id="GO:0004722">
    <property type="term" value="F:protein serine/threonine phosphatase activity"/>
    <property type="evidence" value="ECO:0007669"/>
    <property type="project" value="InterPro"/>
</dbReference>
<dbReference type="AlphaFoldDB" id="A0A1V1P2F3"/>
<evidence type="ECO:0000259" key="3">
    <source>
        <dbReference type="PROSITE" id="PS51746"/>
    </source>
</evidence>
<evidence type="ECO:0000256" key="2">
    <source>
        <dbReference type="SAM" id="Phobius"/>
    </source>
</evidence>
<gene>
    <name evidence="4" type="ORF">OMM_04278</name>
</gene>
<name>A0A1V1P2F3_9BACT</name>
<organism evidence="4 5">
    <name type="scientific">Candidatus Magnetoglobus multicellularis str. Araruama</name>
    <dbReference type="NCBI Taxonomy" id="890399"/>
    <lineage>
        <taxon>Bacteria</taxon>
        <taxon>Pseudomonadati</taxon>
        <taxon>Thermodesulfobacteriota</taxon>
        <taxon>Desulfobacteria</taxon>
        <taxon>Desulfobacterales</taxon>
        <taxon>Desulfobacteraceae</taxon>
        <taxon>Candidatus Magnetoglobus</taxon>
    </lineage>
</organism>
<keyword evidence="2" id="KW-1133">Transmembrane helix</keyword>
<dbReference type="Proteomes" id="UP000189670">
    <property type="component" value="Unassembled WGS sequence"/>
</dbReference>
<proteinExistence type="predicted"/>
<feature type="region of interest" description="Disordered" evidence="1">
    <location>
        <begin position="1"/>
        <end position="21"/>
    </location>
</feature>
<evidence type="ECO:0000313" key="5">
    <source>
        <dbReference type="Proteomes" id="UP000189670"/>
    </source>
</evidence>
<dbReference type="Gene3D" id="3.60.40.10">
    <property type="entry name" value="PPM-type phosphatase domain"/>
    <property type="match status" value="1"/>
</dbReference>
<feature type="compositionally biased region" description="Polar residues" evidence="1">
    <location>
        <begin position="307"/>
        <end position="317"/>
    </location>
</feature>
<accession>A0A1V1P2F3</accession>
<reference evidence="5" key="1">
    <citation type="submission" date="2012-11" db="EMBL/GenBank/DDBJ databases">
        <authorList>
            <person name="Lucero-Rivera Y.E."/>
            <person name="Tovar-Ramirez D."/>
        </authorList>
    </citation>
    <scope>NUCLEOTIDE SEQUENCE [LARGE SCALE GENOMIC DNA]</scope>
    <source>
        <strain evidence="5">Araruama</strain>
    </source>
</reference>
<feature type="domain" description="PPM-type phosphatase" evidence="3">
    <location>
        <begin position="4"/>
        <end position="244"/>
    </location>
</feature>
<protein>
    <submittedName>
        <fullName evidence="4">Protein serine/threonine phosphatase-containing protein</fullName>
    </submittedName>
</protein>
<evidence type="ECO:0000256" key="1">
    <source>
        <dbReference type="SAM" id="MobiDB-lite"/>
    </source>
</evidence>